<dbReference type="OrthoDB" id="277888at2759"/>
<evidence type="ECO:0000256" key="3">
    <source>
        <dbReference type="ARBA" id="ARBA00022946"/>
    </source>
</evidence>
<evidence type="ECO:0000256" key="1">
    <source>
        <dbReference type="ARBA" id="ARBA00004173"/>
    </source>
</evidence>
<dbReference type="Gene3D" id="3.30.160.20">
    <property type="match status" value="1"/>
</dbReference>
<dbReference type="GO" id="GO:0032543">
    <property type="term" value="P:mitochondrial translation"/>
    <property type="evidence" value="ECO:0007669"/>
    <property type="project" value="UniProtKB-ARBA"/>
</dbReference>
<evidence type="ECO:0000256" key="4">
    <source>
        <dbReference type="ARBA" id="ARBA00023128"/>
    </source>
</evidence>
<dbReference type="GO" id="GO:0003747">
    <property type="term" value="F:translation release factor activity"/>
    <property type="evidence" value="ECO:0007669"/>
    <property type="project" value="InterPro"/>
</dbReference>
<dbReference type="InterPro" id="IPR045853">
    <property type="entry name" value="Pep_chain_release_fac_I_sf"/>
</dbReference>
<evidence type="ECO:0000259" key="6">
    <source>
        <dbReference type="Pfam" id="PF00472"/>
    </source>
</evidence>
<dbReference type="GeneID" id="27728673"/>
<dbReference type="EMBL" id="JOWA01000143">
    <property type="protein sequence ID" value="KEZ39662.1"/>
    <property type="molecule type" value="Genomic_DNA"/>
</dbReference>
<keyword evidence="3" id="KW-0809">Transit peptide</keyword>
<comment type="subcellular location">
    <subcellularLocation>
        <location evidence="1">Mitochondrion</location>
    </subcellularLocation>
</comment>
<dbReference type="InterPro" id="IPR052405">
    <property type="entry name" value="Mito_Transl_Release_Factor"/>
</dbReference>
<reference evidence="7 8" key="1">
    <citation type="journal article" date="2014" name="Genome Announc.">
        <title>Draft genome sequence of the pathogenic fungus Scedosporium apiospermum.</title>
        <authorList>
            <person name="Vandeputte P."/>
            <person name="Ghamrawi S."/>
            <person name="Rechenmann M."/>
            <person name="Iltis A."/>
            <person name="Giraud S."/>
            <person name="Fleury M."/>
            <person name="Thornton C."/>
            <person name="Delhaes L."/>
            <person name="Meyer W."/>
            <person name="Papon N."/>
            <person name="Bouchara J.P."/>
        </authorList>
    </citation>
    <scope>NUCLEOTIDE SEQUENCE [LARGE SCALE GENOMIC DNA]</scope>
    <source>
        <strain evidence="7 8">IHEM 14462</strain>
    </source>
</reference>
<dbReference type="HOGENOM" id="CLU_089470_1_0_1"/>
<organism evidence="7 8">
    <name type="scientific">Pseudallescheria apiosperma</name>
    <name type="common">Scedosporium apiospermum</name>
    <dbReference type="NCBI Taxonomy" id="563466"/>
    <lineage>
        <taxon>Eukaryota</taxon>
        <taxon>Fungi</taxon>
        <taxon>Dikarya</taxon>
        <taxon>Ascomycota</taxon>
        <taxon>Pezizomycotina</taxon>
        <taxon>Sordariomycetes</taxon>
        <taxon>Hypocreomycetidae</taxon>
        <taxon>Microascales</taxon>
        <taxon>Microascaceae</taxon>
        <taxon>Scedosporium</taxon>
    </lineage>
</organism>
<dbReference type="PANTHER" id="PTHR46203">
    <property type="entry name" value="PROBABLE PEPTIDE CHAIN RELEASE FACTOR C12ORF65"/>
    <property type="match status" value="1"/>
</dbReference>
<keyword evidence="8" id="KW-1185">Reference proteome</keyword>
<dbReference type="PANTHER" id="PTHR46203:SF1">
    <property type="entry name" value="MITOCHONDRIAL TRANSLATION RELEASE FACTOR IN RESCUE"/>
    <property type="match status" value="1"/>
</dbReference>
<feature type="compositionally biased region" description="Basic residues" evidence="5">
    <location>
        <begin position="116"/>
        <end position="131"/>
    </location>
</feature>
<feature type="domain" description="Prokaryotic-type class I peptide chain release factors" evidence="6">
    <location>
        <begin position="38"/>
        <end position="134"/>
    </location>
</feature>
<sequence>MPLARPFITLRATLPRRLFTTTPQLSKILPPRPKPPPDSEIEEVFIKGSGPGGQKINKTNSAVQLKHLPTGIVVKSQATRSRSQNRAIARNILAQRLDELYNGEQSRSAIVGDVKQKKRASASKKSRRKYRKLEEEKRAALGLQEDDGDRESEEIRRTDELNGEPSGEKGNDDVEKPQELNESASHLEENTPAATEKGKTSSSNPNDL</sequence>
<gene>
    <name evidence="7" type="ORF">SAPIO_CDS9601</name>
</gene>
<dbReference type="FunFam" id="3.30.160.20:FF:000065">
    <property type="entry name" value="Peptidyl-tRNA hydrolase domain protein"/>
    <property type="match status" value="1"/>
</dbReference>
<comment type="similarity">
    <text evidence="2">Belongs to the prokaryotic/mitochondrial release factor family.</text>
</comment>
<dbReference type="GO" id="GO:0005739">
    <property type="term" value="C:mitochondrion"/>
    <property type="evidence" value="ECO:0007669"/>
    <property type="project" value="UniProtKB-SubCell"/>
</dbReference>
<comment type="caution">
    <text evidence="7">The sequence shown here is derived from an EMBL/GenBank/DDBJ whole genome shotgun (WGS) entry which is preliminary data.</text>
</comment>
<name>A0A084FX50_PSEDA</name>
<feature type="compositionally biased region" description="Basic and acidic residues" evidence="5">
    <location>
        <begin position="153"/>
        <end position="189"/>
    </location>
</feature>
<dbReference type="KEGG" id="sapo:SAPIO_CDS9601"/>
<dbReference type="InterPro" id="IPR000352">
    <property type="entry name" value="Pep_chain_release_fac_I"/>
</dbReference>
<accession>A0A084FX50</accession>
<dbReference type="OMA" id="QCAYLST"/>
<protein>
    <recommendedName>
        <fullName evidence="6">Prokaryotic-type class I peptide chain release factors domain-containing protein</fullName>
    </recommendedName>
</protein>
<dbReference type="Pfam" id="PF00472">
    <property type="entry name" value="RF-1"/>
    <property type="match status" value="1"/>
</dbReference>
<dbReference type="AlphaFoldDB" id="A0A084FX50"/>
<evidence type="ECO:0000256" key="2">
    <source>
        <dbReference type="ARBA" id="ARBA00010835"/>
    </source>
</evidence>
<feature type="region of interest" description="Disordered" evidence="5">
    <location>
        <begin position="112"/>
        <end position="208"/>
    </location>
</feature>
<keyword evidence="4" id="KW-0496">Mitochondrion</keyword>
<dbReference type="VEuPathDB" id="FungiDB:SAPIO_CDS9601"/>
<evidence type="ECO:0000256" key="5">
    <source>
        <dbReference type="SAM" id="MobiDB-lite"/>
    </source>
</evidence>
<proteinExistence type="inferred from homology"/>
<dbReference type="Proteomes" id="UP000028545">
    <property type="component" value="Unassembled WGS sequence"/>
</dbReference>
<dbReference type="SUPFAM" id="SSF75620">
    <property type="entry name" value="Release factor"/>
    <property type="match status" value="1"/>
</dbReference>
<evidence type="ECO:0000313" key="7">
    <source>
        <dbReference type="EMBL" id="KEZ39662.1"/>
    </source>
</evidence>
<dbReference type="RefSeq" id="XP_016639461.1">
    <property type="nucleotide sequence ID" value="XM_016790951.1"/>
</dbReference>
<evidence type="ECO:0000313" key="8">
    <source>
        <dbReference type="Proteomes" id="UP000028545"/>
    </source>
</evidence>